<name>A0A0F4YNQ8_RASE3</name>
<evidence type="ECO:0000313" key="4">
    <source>
        <dbReference type="Proteomes" id="UP000053958"/>
    </source>
</evidence>
<proteinExistence type="predicted"/>
<reference evidence="3 4" key="1">
    <citation type="submission" date="2015-04" db="EMBL/GenBank/DDBJ databases">
        <authorList>
            <person name="Heijne W.H."/>
            <person name="Fedorova N.D."/>
            <person name="Nierman W.C."/>
            <person name="Vollebregt A.W."/>
            <person name="Zhao Z."/>
            <person name="Wu L."/>
            <person name="Kumar M."/>
            <person name="Stam H."/>
            <person name="van den Berg M.A."/>
            <person name="Pel H.J."/>
        </authorList>
    </citation>
    <scope>NUCLEOTIDE SEQUENCE [LARGE SCALE GENOMIC DNA]</scope>
    <source>
        <strain evidence="3 4">CBS 393.64</strain>
    </source>
</reference>
<keyword evidence="4" id="KW-1185">Reference proteome</keyword>
<evidence type="ECO:0000256" key="2">
    <source>
        <dbReference type="SAM" id="SignalP"/>
    </source>
</evidence>
<dbReference type="RefSeq" id="XP_013326514.1">
    <property type="nucleotide sequence ID" value="XM_013471060.1"/>
</dbReference>
<accession>A0A0F4YNQ8</accession>
<dbReference type="EMBL" id="LASV01000306">
    <property type="protein sequence ID" value="KKA19902.1"/>
    <property type="molecule type" value="Genomic_DNA"/>
</dbReference>
<dbReference type="GeneID" id="25318413"/>
<feature type="chain" id="PRO_5011955184" evidence="2">
    <location>
        <begin position="16"/>
        <end position="318"/>
    </location>
</feature>
<protein>
    <submittedName>
        <fullName evidence="3">Uncharacterized protein</fullName>
    </submittedName>
</protein>
<evidence type="ECO:0000256" key="1">
    <source>
        <dbReference type="SAM" id="MobiDB-lite"/>
    </source>
</evidence>
<organism evidence="3 4">
    <name type="scientific">Rasamsonia emersonii (strain ATCC 16479 / CBS 393.64 / IMI 116815)</name>
    <dbReference type="NCBI Taxonomy" id="1408163"/>
    <lineage>
        <taxon>Eukaryota</taxon>
        <taxon>Fungi</taxon>
        <taxon>Dikarya</taxon>
        <taxon>Ascomycota</taxon>
        <taxon>Pezizomycotina</taxon>
        <taxon>Eurotiomycetes</taxon>
        <taxon>Eurotiomycetidae</taxon>
        <taxon>Eurotiales</taxon>
        <taxon>Trichocomaceae</taxon>
        <taxon>Rasamsonia</taxon>
    </lineage>
</organism>
<keyword evidence="2" id="KW-0732">Signal</keyword>
<comment type="caution">
    <text evidence="3">The sequence shown here is derived from an EMBL/GenBank/DDBJ whole genome shotgun (WGS) entry which is preliminary data.</text>
</comment>
<feature type="region of interest" description="Disordered" evidence="1">
    <location>
        <begin position="56"/>
        <end position="79"/>
    </location>
</feature>
<sequence length="318" mass="34398">MALVLLQILRALVFSLRILRLPPPKMLESWIDGTERRIFRIIPSLMEWDANEPRKSMLSSGDEHALGVPRADRSSEHSPFDAPLDAVIAPIASSQPSTEPSRKIIERTGLRYHLQASRPRYPGNMSLTKSAVVLPTHTGITPRAINMSANLDGAPITLPAVPSYLSRMSYNSVSDSIYSSTSNGPVGCRHPMSTSSSLKGVAPAAARIYTDLLPKRPVFSFSSGLSSRPYSLHDKIRSSSNVQSGLTSLAGMDQFPSVPGTISSFPGNFPISDELEYSSLATVAQHVVRGHTRPLSAPMFQLESVESGGQAADNDDTE</sequence>
<evidence type="ECO:0000313" key="3">
    <source>
        <dbReference type="EMBL" id="KKA19902.1"/>
    </source>
</evidence>
<gene>
    <name evidence="3" type="ORF">T310_6101</name>
</gene>
<feature type="signal peptide" evidence="2">
    <location>
        <begin position="1"/>
        <end position="15"/>
    </location>
</feature>
<dbReference type="Proteomes" id="UP000053958">
    <property type="component" value="Unassembled WGS sequence"/>
</dbReference>
<dbReference type="AlphaFoldDB" id="A0A0F4YNQ8"/>
<dbReference type="OrthoDB" id="4227250at2759"/>